<name>A0A0C9UNR5_SPHS4</name>
<dbReference type="Gene3D" id="1.20.930.20">
    <property type="entry name" value="Adaptor protein Cbl, N-terminal domain"/>
    <property type="match status" value="1"/>
</dbReference>
<gene>
    <name evidence="1" type="ORF">M422DRAFT_267957</name>
</gene>
<reference evidence="1 2" key="1">
    <citation type="submission" date="2014-06" db="EMBL/GenBank/DDBJ databases">
        <title>Evolutionary Origins and Diversification of the Mycorrhizal Mutualists.</title>
        <authorList>
            <consortium name="DOE Joint Genome Institute"/>
            <consortium name="Mycorrhizal Genomics Consortium"/>
            <person name="Kohler A."/>
            <person name="Kuo A."/>
            <person name="Nagy L.G."/>
            <person name="Floudas D."/>
            <person name="Copeland A."/>
            <person name="Barry K.W."/>
            <person name="Cichocki N."/>
            <person name="Veneault-Fourrey C."/>
            <person name="LaButti K."/>
            <person name="Lindquist E.A."/>
            <person name="Lipzen A."/>
            <person name="Lundell T."/>
            <person name="Morin E."/>
            <person name="Murat C."/>
            <person name="Riley R."/>
            <person name="Ohm R."/>
            <person name="Sun H."/>
            <person name="Tunlid A."/>
            <person name="Henrissat B."/>
            <person name="Grigoriev I.V."/>
            <person name="Hibbett D.S."/>
            <person name="Martin F."/>
        </authorList>
    </citation>
    <scope>NUCLEOTIDE SEQUENCE [LARGE SCALE GENOMIC DNA]</scope>
    <source>
        <strain evidence="1 2">SS14</strain>
    </source>
</reference>
<evidence type="ECO:0000313" key="1">
    <source>
        <dbReference type="EMBL" id="KIJ30517.1"/>
    </source>
</evidence>
<accession>A0A0C9UNR5</accession>
<dbReference type="GO" id="GO:0007166">
    <property type="term" value="P:cell surface receptor signaling pathway"/>
    <property type="evidence" value="ECO:0007669"/>
    <property type="project" value="InterPro"/>
</dbReference>
<dbReference type="OrthoDB" id="10672225at2759"/>
<dbReference type="InterPro" id="IPR036537">
    <property type="entry name" value="Adaptor_Cbl_N_dom_sf"/>
</dbReference>
<dbReference type="EMBL" id="KN837260">
    <property type="protein sequence ID" value="KIJ30517.1"/>
    <property type="molecule type" value="Genomic_DNA"/>
</dbReference>
<keyword evidence="2" id="KW-1185">Reference proteome</keyword>
<proteinExistence type="predicted"/>
<protein>
    <submittedName>
        <fullName evidence="1">Uncharacterized protein</fullName>
    </submittedName>
</protein>
<dbReference type="CDD" id="cd21037">
    <property type="entry name" value="MLKL_NTD"/>
    <property type="match status" value="1"/>
</dbReference>
<dbReference type="InterPro" id="IPR059179">
    <property type="entry name" value="MLKL-like_MCAfunc"/>
</dbReference>
<dbReference type="HOGENOM" id="CLU_1200459_0_0_1"/>
<dbReference type="AlphaFoldDB" id="A0A0C9UNR5"/>
<organism evidence="1 2">
    <name type="scientific">Sphaerobolus stellatus (strain SS14)</name>
    <dbReference type="NCBI Taxonomy" id="990650"/>
    <lineage>
        <taxon>Eukaryota</taxon>
        <taxon>Fungi</taxon>
        <taxon>Dikarya</taxon>
        <taxon>Basidiomycota</taxon>
        <taxon>Agaricomycotina</taxon>
        <taxon>Agaricomycetes</taxon>
        <taxon>Phallomycetidae</taxon>
        <taxon>Geastrales</taxon>
        <taxon>Sphaerobolaceae</taxon>
        <taxon>Sphaerobolus</taxon>
    </lineage>
</organism>
<evidence type="ECO:0000313" key="2">
    <source>
        <dbReference type="Proteomes" id="UP000054279"/>
    </source>
</evidence>
<sequence>MKRGIQVPPPTTRHLASAAAILERLDTLAERSPVPFLGIVVNTAVQIVNILKEWKDNVEEAMGVAEDICDVLEIVCGSSKEHQVDEKTYPDIGKLKRTLEDILKMLTPFTAHKRSKLDAIWRTICGKDKQVLADVRKKLQWSIDVFHIGTGLYTRDIHSRQNSDTIKCADSEEAPTPPIPPPQYSPNGTVVYEKTIPTETFVKTVKTRGRIIKTTTTKETVTTRRWVPVAA</sequence>
<dbReference type="Proteomes" id="UP000054279">
    <property type="component" value="Unassembled WGS sequence"/>
</dbReference>